<reference evidence="7" key="1">
    <citation type="journal article" date="2019" name="Int. J. Syst. Evol. Microbiol.">
        <title>The Global Catalogue of Microorganisms (GCM) 10K type strain sequencing project: providing services to taxonomists for standard genome sequencing and annotation.</title>
        <authorList>
            <consortium name="The Broad Institute Genomics Platform"/>
            <consortium name="The Broad Institute Genome Sequencing Center for Infectious Disease"/>
            <person name="Wu L."/>
            <person name="Ma J."/>
        </authorList>
    </citation>
    <scope>NUCLEOTIDE SEQUENCE [LARGE SCALE GENOMIC DNA]</scope>
    <source>
        <strain evidence="7">CGMCC 4.1641</strain>
    </source>
</reference>
<feature type="domain" description="HTH lysR-type" evidence="5">
    <location>
        <begin position="1"/>
        <end position="58"/>
    </location>
</feature>
<protein>
    <submittedName>
        <fullName evidence="6">LysR substrate-binding domain-containing protein</fullName>
    </submittedName>
</protein>
<dbReference type="SUPFAM" id="SSF46785">
    <property type="entry name" value="Winged helix' DNA-binding domain"/>
    <property type="match status" value="1"/>
</dbReference>
<keyword evidence="7" id="KW-1185">Reference proteome</keyword>
<evidence type="ECO:0000259" key="5">
    <source>
        <dbReference type="PROSITE" id="PS50931"/>
    </source>
</evidence>
<evidence type="ECO:0000256" key="2">
    <source>
        <dbReference type="ARBA" id="ARBA00023015"/>
    </source>
</evidence>
<dbReference type="Pfam" id="PF03466">
    <property type="entry name" value="LysR_substrate"/>
    <property type="match status" value="1"/>
</dbReference>
<dbReference type="PANTHER" id="PTHR30346">
    <property type="entry name" value="TRANSCRIPTIONAL DUAL REGULATOR HCAR-RELATED"/>
    <property type="match status" value="1"/>
</dbReference>
<sequence>MEIRVLGYVVAVAETGTLVAAAERLHLTQPTLSRQLRDLERRLGTPLFHREGRRMTPTPAGEALLARARVILAEAQAAQEDVRLAAQGLRGRLTITFAGSGINGPLGAALRTARETLPDVELRLVESFDDARMSAEVLEGRCDLAVQRLPAQDERLAVREWWREPFTLFLPSALPLAAGDGELPLTALGDVPLVLWPREVSPLSYDEIAALCRQAGVVPRIAAEARTVQTLLALAAAGFGAAVLADSYRVLHRTGVTPRPLAGATTSNSLVWRRNTTNPLVARFRELIHQSGRSRRLRDLSDPSAA</sequence>
<evidence type="ECO:0000256" key="4">
    <source>
        <dbReference type="ARBA" id="ARBA00023163"/>
    </source>
</evidence>
<gene>
    <name evidence="6" type="ORF">ACFPP6_32835</name>
</gene>
<dbReference type="InterPro" id="IPR036390">
    <property type="entry name" value="WH_DNA-bd_sf"/>
</dbReference>
<dbReference type="Pfam" id="PF00126">
    <property type="entry name" value="HTH_1"/>
    <property type="match status" value="1"/>
</dbReference>
<accession>A0ABW0A6U2</accession>
<dbReference type="PROSITE" id="PS50931">
    <property type="entry name" value="HTH_LYSR"/>
    <property type="match status" value="1"/>
</dbReference>
<evidence type="ECO:0000313" key="7">
    <source>
        <dbReference type="Proteomes" id="UP001596222"/>
    </source>
</evidence>
<keyword evidence="2" id="KW-0805">Transcription regulation</keyword>
<keyword evidence="3" id="KW-0238">DNA-binding</keyword>
<dbReference type="SUPFAM" id="SSF53850">
    <property type="entry name" value="Periplasmic binding protein-like II"/>
    <property type="match status" value="1"/>
</dbReference>
<dbReference type="Proteomes" id="UP001596222">
    <property type="component" value="Unassembled WGS sequence"/>
</dbReference>
<evidence type="ECO:0000256" key="1">
    <source>
        <dbReference type="ARBA" id="ARBA00009437"/>
    </source>
</evidence>
<dbReference type="EMBL" id="JBHSKJ010000027">
    <property type="protein sequence ID" value="MFC5149448.1"/>
    <property type="molecule type" value="Genomic_DNA"/>
</dbReference>
<dbReference type="CDD" id="cd08414">
    <property type="entry name" value="PBP2_LTTR_aromatics_like"/>
    <property type="match status" value="1"/>
</dbReference>
<organism evidence="6 7">
    <name type="scientific">Streptomyces aureoversilis</name>
    <dbReference type="NCBI Taxonomy" id="67277"/>
    <lineage>
        <taxon>Bacteria</taxon>
        <taxon>Bacillati</taxon>
        <taxon>Actinomycetota</taxon>
        <taxon>Actinomycetes</taxon>
        <taxon>Kitasatosporales</taxon>
        <taxon>Streptomycetaceae</taxon>
        <taxon>Streptomyces</taxon>
    </lineage>
</organism>
<proteinExistence type="inferred from homology"/>
<comment type="similarity">
    <text evidence="1">Belongs to the LysR transcriptional regulatory family.</text>
</comment>
<dbReference type="Gene3D" id="3.40.190.10">
    <property type="entry name" value="Periplasmic binding protein-like II"/>
    <property type="match status" value="2"/>
</dbReference>
<comment type="caution">
    <text evidence="6">The sequence shown here is derived from an EMBL/GenBank/DDBJ whole genome shotgun (WGS) entry which is preliminary data.</text>
</comment>
<dbReference type="RefSeq" id="WP_382050071.1">
    <property type="nucleotide sequence ID" value="NZ_JBHSKJ010000027.1"/>
</dbReference>
<name>A0ABW0A6U2_9ACTN</name>
<evidence type="ECO:0000256" key="3">
    <source>
        <dbReference type="ARBA" id="ARBA00023125"/>
    </source>
</evidence>
<dbReference type="InterPro" id="IPR000847">
    <property type="entry name" value="LysR_HTH_N"/>
</dbReference>
<dbReference type="Gene3D" id="1.10.10.10">
    <property type="entry name" value="Winged helix-like DNA-binding domain superfamily/Winged helix DNA-binding domain"/>
    <property type="match status" value="1"/>
</dbReference>
<dbReference type="PRINTS" id="PR00039">
    <property type="entry name" value="HTHLYSR"/>
</dbReference>
<dbReference type="InterPro" id="IPR036388">
    <property type="entry name" value="WH-like_DNA-bd_sf"/>
</dbReference>
<dbReference type="InterPro" id="IPR005119">
    <property type="entry name" value="LysR_subst-bd"/>
</dbReference>
<keyword evidence="4" id="KW-0804">Transcription</keyword>
<evidence type="ECO:0000313" key="6">
    <source>
        <dbReference type="EMBL" id="MFC5149448.1"/>
    </source>
</evidence>
<dbReference type="PANTHER" id="PTHR30346:SF28">
    <property type="entry name" value="HTH-TYPE TRANSCRIPTIONAL REGULATOR CYNR"/>
    <property type="match status" value="1"/>
</dbReference>